<dbReference type="GO" id="GO:0034599">
    <property type="term" value="P:cellular response to oxidative stress"/>
    <property type="evidence" value="ECO:0007669"/>
    <property type="project" value="UniProtKB-ARBA"/>
</dbReference>
<dbReference type="PANTHER" id="PTHR43774">
    <property type="entry name" value="PEPTIDE METHIONINE SULFOXIDE REDUCTASE"/>
    <property type="match status" value="1"/>
</dbReference>
<reference evidence="8" key="1">
    <citation type="submission" date="2023-03" db="EMBL/GenBank/DDBJ databases">
        <title>Massive genome expansion in bonnet fungi (Mycena s.s.) driven by repeated elements and novel gene families across ecological guilds.</title>
        <authorList>
            <consortium name="Lawrence Berkeley National Laboratory"/>
            <person name="Harder C.B."/>
            <person name="Miyauchi S."/>
            <person name="Viragh M."/>
            <person name="Kuo A."/>
            <person name="Thoen E."/>
            <person name="Andreopoulos B."/>
            <person name="Lu D."/>
            <person name="Skrede I."/>
            <person name="Drula E."/>
            <person name="Henrissat B."/>
            <person name="Morin E."/>
            <person name="Kohler A."/>
            <person name="Barry K."/>
            <person name="LaButti K."/>
            <person name="Morin E."/>
            <person name="Salamov A."/>
            <person name="Lipzen A."/>
            <person name="Mereny Z."/>
            <person name="Hegedus B."/>
            <person name="Baldrian P."/>
            <person name="Stursova M."/>
            <person name="Weitz H."/>
            <person name="Taylor A."/>
            <person name="Grigoriev I.V."/>
            <person name="Nagy L.G."/>
            <person name="Martin F."/>
            <person name="Kauserud H."/>
        </authorList>
    </citation>
    <scope>NUCLEOTIDE SEQUENCE</scope>
    <source>
        <strain evidence="8">9144</strain>
    </source>
</reference>
<proteinExistence type="inferred from homology"/>
<dbReference type="InterPro" id="IPR036509">
    <property type="entry name" value="Met_Sox_Rdtase_MsrA_sf"/>
</dbReference>
<keyword evidence="3" id="KW-0560">Oxidoreductase</keyword>
<evidence type="ECO:0000256" key="4">
    <source>
        <dbReference type="ARBA" id="ARBA00030643"/>
    </source>
</evidence>
<evidence type="ECO:0000256" key="1">
    <source>
        <dbReference type="ARBA" id="ARBA00005591"/>
    </source>
</evidence>
<feature type="domain" description="Peptide methionine sulphoxide reductase MsrA" evidence="7">
    <location>
        <begin position="36"/>
        <end position="199"/>
    </location>
</feature>
<dbReference type="EC" id="1.8.4.11" evidence="2"/>
<evidence type="ECO:0000256" key="3">
    <source>
        <dbReference type="ARBA" id="ARBA00023002"/>
    </source>
</evidence>
<dbReference type="Gene3D" id="3.30.1060.10">
    <property type="entry name" value="Peptide methionine sulphoxide reductase MsrA"/>
    <property type="match status" value="1"/>
</dbReference>
<dbReference type="Pfam" id="PF01625">
    <property type="entry name" value="PMSR"/>
    <property type="match status" value="1"/>
</dbReference>
<accession>A0AAD6UWK4</accession>
<comment type="similarity">
    <text evidence="1">Belongs to the MsrA Met sulfoxide reductase family.</text>
</comment>
<organism evidence="8 9">
    <name type="scientific">Mycena pura</name>
    <dbReference type="NCBI Taxonomy" id="153505"/>
    <lineage>
        <taxon>Eukaryota</taxon>
        <taxon>Fungi</taxon>
        <taxon>Dikarya</taxon>
        <taxon>Basidiomycota</taxon>
        <taxon>Agaricomycotina</taxon>
        <taxon>Agaricomycetes</taxon>
        <taxon>Agaricomycetidae</taxon>
        <taxon>Agaricales</taxon>
        <taxon>Marasmiineae</taxon>
        <taxon>Mycenaceae</taxon>
        <taxon>Mycena</taxon>
    </lineage>
</organism>
<comment type="catalytic activity">
    <reaction evidence="5">
        <text>L-methionyl-[protein] + [thioredoxin]-disulfide + H2O = L-methionyl-(S)-S-oxide-[protein] + [thioredoxin]-dithiol</text>
        <dbReference type="Rhea" id="RHEA:14217"/>
        <dbReference type="Rhea" id="RHEA-COMP:10698"/>
        <dbReference type="Rhea" id="RHEA-COMP:10700"/>
        <dbReference type="Rhea" id="RHEA-COMP:12313"/>
        <dbReference type="Rhea" id="RHEA-COMP:12315"/>
        <dbReference type="ChEBI" id="CHEBI:15377"/>
        <dbReference type="ChEBI" id="CHEBI:16044"/>
        <dbReference type="ChEBI" id="CHEBI:29950"/>
        <dbReference type="ChEBI" id="CHEBI:44120"/>
        <dbReference type="ChEBI" id="CHEBI:50058"/>
        <dbReference type="EC" id="1.8.4.11"/>
    </reaction>
</comment>
<dbReference type="EMBL" id="JARJCW010000081">
    <property type="protein sequence ID" value="KAJ7196769.1"/>
    <property type="molecule type" value="Genomic_DNA"/>
</dbReference>
<comment type="caution">
    <text evidence="8">The sequence shown here is derived from an EMBL/GenBank/DDBJ whole genome shotgun (WGS) entry which is preliminary data.</text>
</comment>
<dbReference type="PANTHER" id="PTHR43774:SF1">
    <property type="entry name" value="PEPTIDE METHIONINE SULFOXIDE REDUCTASE MSRA 2"/>
    <property type="match status" value="1"/>
</dbReference>
<evidence type="ECO:0000313" key="9">
    <source>
        <dbReference type="Proteomes" id="UP001219525"/>
    </source>
</evidence>
<name>A0AAD6UWK4_9AGAR</name>
<dbReference type="HAMAP" id="MF_01401">
    <property type="entry name" value="MsrA"/>
    <property type="match status" value="1"/>
</dbReference>
<dbReference type="SUPFAM" id="SSF55068">
    <property type="entry name" value="Peptide methionine sulfoxide reductase"/>
    <property type="match status" value="1"/>
</dbReference>
<evidence type="ECO:0000313" key="8">
    <source>
        <dbReference type="EMBL" id="KAJ7196769.1"/>
    </source>
</evidence>
<evidence type="ECO:0000256" key="6">
    <source>
        <dbReference type="ARBA" id="ARBA00048782"/>
    </source>
</evidence>
<evidence type="ECO:0000259" key="7">
    <source>
        <dbReference type="Pfam" id="PF01625"/>
    </source>
</evidence>
<keyword evidence="9" id="KW-1185">Reference proteome</keyword>
<evidence type="ECO:0000256" key="5">
    <source>
        <dbReference type="ARBA" id="ARBA00047806"/>
    </source>
</evidence>
<gene>
    <name evidence="8" type="ORF">GGX14DRAFT_472777</name>
</gene>
<dbReference type="Proteomes" id="UP001219525">
    <property type="component" value="Unassembled WGS sequence"/>
</dbReference>
<dbReference type="InterPro" id="IPR002569">
    <property type="entry name" value="Met_Sox_Rdtase_MsrA_dom"/>
</dbReference>
<comment type="catalytic activity">
    <reaction evidence="6">
        <text>[thioredoxin]-disulfide + L-methionine + H2O = L-methionine (S)-S-oxide + [thioredoxin]-dithiol</text>
        <dbReference type="Rhea" id="RHEA:19993"/>
        <dbReference type="Rhea" id="RHEA-COMP:10698"/>
        <dbReference type="Rhea" id="RHEA-COMP:10700"/>
        <dbReference type="ChEBI" id="CHEBI:15377"/>
        <dbReference type="ChEBI" id="CHEBI:29950"/>
        <dbReference type="ChEBI" id="CHEBI:50058"/>
        <dbReference type="ChEBI" id="CHEBI:57844"/>
        <dbReference type="ChEBI" id="CHEBI:58772"/>
        <dbReference type="EC" id="1.8.4.11"/>
    </reaction>
</comment>
<dbReference type="GO" id="GO:0008113">
    <property type="term" value="F:peptide-methionine (S)-S-oxide reductase activity"/>
    <property type="evidence" value="ECO:0007669"/>
    <property type="project" value="UniProtKB-EC"/>
</dbReference>
<protein>
    <recommendedName>
        <fullName evidence="2">peptide-methionine (S)-S-oxide reductase</fullName>
        <ecNumber evidence="2">1.8.4.11</ecNumber>
    </recommendedName>
    <alternativeName>
        <fullName evidence="4">Peptide-methionine (S)-S-oxide reductase</fullName>
    </alternativeName>
</protein>
<sequence length="206" mass="23144">MLLARLKSLIAPRTISSFAPPVSSRDFFQSMPQEIAIFASGCFWGTEHIFLKHYPRDPAPGRGITKTMVGYIGGKAESTNPDYRTVCNGATGHAEAVRIEFDPDVVGYAELVEFFYRTHDPTTVNRQGGDAGTQYRSAIFTTTPEQMAVARRVTDEVQAKHFTPKGSKIVTEIKEAGPWWDAEDYHQLYLFKNPGGYQCPTHRLHW</sequence>
<dbReference type="FunFam" id="3.30.1060.10:FF:000006">
    <property type="entry name" value="Peptide methionine sulfoxide reductase"/>
    <property type="match status" value="1"/>
</dbReference>
<evidence type="ECO:0000256" key="2">
    <source>
        <dbReference type="ARBA" id="ARBA00012502"/>
    </source>
</evidence>
<dbReference type="NCBIfam" id="TIGR00401">
    <property type="entry name" value="msrA"/>
    <property type="match status" value="1"/>
</dbReference>
<dbReference type="AlphaFoldDB" id="A0AAD6UWK4"/>